<reference evidence="1 2" key="1">
    <citation type="submission" date="2024-09" db="EMBL/GenBank/DDBJ databases">
        <title>Paenibacillus zeirhizospherea sp. nov., isolated from surface of the maize (Zea mays) roots in a horticulture field, Hungary.</title>
        <authorList>
            <person name="Marton D."/>
            <person name="Farkas M."/>
            <person name="Bedics A."/>
            <person name="Toth E."/>
            <person name="Tancsics A."/>
            <person name="Boka K."/>
            <person name="Maroti G."/>
            <person name="Kriszt B."/>
            <person name="Cserhati M."/>
        </authorList>
    </citation>
    <scope>NUCLEOTIDE SEQUENCE [LARGE SCALE GENOMIC DNA]</scope>
    <source>
        <strain evidence="1 2">KCTC 33519</strain>
    </source>
</reference>
<evidence type="ECO:0000313" key="1">
    <source>
        <dbReference type="EMBL" id="MFB5268212.1"/>
    </source>
</evidence>
<organism evidence="1 2">
    <name type="scientific">Paenibacillus enshidis</name>
    <dbReference type="NCBI Taxonomy" id="1458439"/>
    <lineage>
        <taxon>Bacteria</taxon>
        <taxon>Bacillati</taxon>
        <taxon>Bacillota</taxon>
        <taxon>Bacilli</taxon>
        <taxon>Bacillales</taxon>
        <taxon>Paenibacillaceae</taxon>
        <taxon>Paenibacillus</taxon>
    </lineage>
</organism>
<name>A0ABV5AW31_9BACL</name>
<comment type="caution">
    <text evidence="1">The sequence shown here is derived from an EMBL/GenBank/DDBJ whole genome shotgun (WGS) entry which is preliminary data.</text>
</comment>
<keyword evidence="2" id="KW-1185">Reference proteome</keyword>
<proteinExistence type="predicted"/>
<sequence>MMSMKQMPIWLKERSQEEIINSRREKRHERLTQLERRSAITQEKVEAALKLIRKL</sequence>
<accession>A0ABV5AW31</accession>
<protein>
    <submittedName>
        <fullName evidence="1">Uncharacterized protein</fullName>
    </submittedName>
</protein>
<dbReference type="RefSeq" id="WP_375356368.1">
    <property type="nucleotide sequence ID" value="NZ_JBHHMI010000013.1"/>
</dbReference>
<dbReference type="EMBL" id="JBHHMI010000013">
    <property type="protein sequence ID" value="MFB5268212.1"/>
    <property type="molecule type" value="Genomic_DNA"/>
</dbReference>
<dbReference type="Proteomes" id="UP001580346">
    <property type="component" value="Unassembled WGS sequence"/>
</dbReference>
<evidence type="ECO:0000313" key="2">
    <source>
        <dbReference type="Proteomes" id="UP001580346"/>
    </source>
</evidence>
<gene>
    <name evidence="1" type="ORF">ACE41H_15705</name>
</gene>